<keyword evidence="4 11" id="KW-0963">Cytoplasm</keyword>
<feature type="active site" evidence="11">
    <location>
        <position position="269"/>
    </location>
</feature>
<evidence type="ECO:0000259" key="13">
    <source>
        <dbReference type="PROSITE" id="PS51900"/>
    </source>
</evidence>
<dbReference type="PANTHER" id="PTHR30349">
    <property type="entry name" value="PHAGE INTEGRASE-RELATED"/>
    <property type="match status" value="1"/>
</dbReference>
<dbReference type="InterPro" id="IPR023009">
    <property type="entry name" value="Tyrosine_recombinase_XerC/XerD"/>
</dbReference>
<dbReference type="InterPro" id="IPR011931">
    <property type="entry name" value="Recomb_XerC"/>
</dbReference>
<dbReference type="GO" id="GO:0009037">
    <property type="term" value="F:tyrosine-based site-specific recombinase activity"/>
    <property type="evidence" value="ECO:0007669"/>
    <property type="project" value="UniProtKB-UniRule"/>
</dbReference>
<evidence type="ECO:0000256" key="8">
    <source>
        <dbReference type="ARBA" id="ARBA00023125"/>
    </source>
</evidence>
<evidence type="ECO:0000313" key="14">
    <source>
        <dbReference type="EMBL" id="SFK12840.1"/>
    </source>
</evidence>
<evidence type="ECO:0000256" key="9">
    <source>
        <dbReference type="ARBA" id="ARBA00023172"/>
    </source>
</evidence>
<feature type="active site" description="O-(3'-phospho-DNA)-tyrosine intermediate" evidence="11">
    <location>
        <position position="278"/>
    </location>
</feature>
<reference evidence="15" key="1">
    <citation type="submission" date="2016-10" db="EMBL/GenBank/DDBJ databases">
        <authorList>
            <person name="Varghese N."/>
            <person name="Submissions S."/>
        </authorList>
    </citation>
    <scope>NUCLEOTIDE SEQUENCE [LARGE SCALE GENOMIC DNA]</scope>
    <source>
        <strain evidence="15">DSM 11578</strain>
    </source>
</reference>
<dbReference type="NCBIfam" id="NF040815">
    <property type="entry name" value="recomb_XerA_Arch"/>
    <property type="match status" value="1"/>
</dbReference>
<dbReference type="GO" id="GO:0006313">
    <property type="term" value="P:DNA transposition"/>
    <property type="evidence" value="ECO:0007669"/>
    <property type="project" value="UniProtKB-UniRule"/>
</dbReference>
<keyword evidence="7 11" id="KW-0229">DNA integration</keyword>
<dbReference type="InterPro" id="IPR002104">
    <property type="entry name" value="Integrase_catalytic"/>
</dbReference>
<protein>
    <recommendedName>
        <fullName evidence="3 11">Tyrosine recombinase XerC</fullName>
    </recommendedName>
</protein>
<feature type="active site" evidence="11">
    <location>
        <position position="243"/>
    </location>
</feature>
<sequence>MRSEIIHPVDDFLDTLSQQRRLSEHTVNNYRRDLLQLAEFLEQQNIPDWTVLKSSHIRQFIAFLHRKGLSGRTIQRMLSSTRSFYQFLIKFGVADSNPAKAVQAPKTEKRLPSTLDVDQMNALLDNTRPDTFVAARDRAMMELFYSSGLRLAELAALDLRDIDFGDHLVHVTGKGNKDRVCPFGGKALSALQDWLDKRDQLGFFDQPAVFITQQGRRLGVRSIQKRLSYWGKKQGISDRVHPHRLRHAFASHMLEASGDLRAVQELLGHADISTTQIYTHVDFQHLAKVYDSAHPRAKKRSDS</sequence>
<dbReference type="Pfam" id="PF02899">
    <property type="entry name" value="Phage_int_SAM_1"/>
    <property type="match status" value="1"/>
</dbReference>
<dbReference type="InterPro" id="IPR011010">
    <property type="entry name" value="DNA_brk_join_enz"/>
</dbReference>
<dbReference type="InterPro" id="IPR004107">
    <property type="entry name" value="Integrase_SAM-like_N"/>
</dbReference>
<evidence type="ECO:0000259" key="12">
    <source>
        <dbReference type="PROSITE" id="PS51898"/>
    </source>
</evidence>
<evidence type="ECO:0000256" key="11">
    <source>
        <dbReference type="HAMAP-Rule" id="MF_01808"/>
    </source>
</evidence>
<dbReference type="PANTHER" id="PTHR30349:SF81">
    <property type="entry name" value="TYROSINE RECOMBINASE XERC"/>
    <property type="match status" value="1"/>
</dbReference>
<feature type="active site" evidence="11">
    <location>
        <position position="174"/>
    </location>
</feature>
<evidence type="ECO:0000256" key="5">
    <source>
        <dbReference type="ARBA" id="ARBA00022618"/>
    </source>
</evidence>
<keyword evidence="5 11" id="KW-0132">Cell division</keyword>
<comment type="subcellular location">
    <subcellularLocation>
        <location evidence="1 11">Cytoplasm</location>
    </subcellularLocation>
</comment>
<dbReference type="HAMAP" id="MF_01808">
    <property type="entry name" value="Recomb_XerC_XerD"/>
    <property type="match status" value="1"/>
</dbReference>
<keyword evidence="8 11" id="KW-0238">DNA-binding</keyword>
<dbReference type="NCBIfam" id="NF001399">
    <property type="entry name" value="PRK00283.1"/>
    <property type="match status" value="1"/>
</dbReference>
<feature type="active site" evidence="11">
    <location>
        <position position="150"/>
    </location>
</feature>
<dbReference type="InterPro" id="IPR044068">
    <property type="entry name" value="CB"/>
</dbReference>
<keyword evidence="15" id="KW-1185">Reference proteome</keyword>
<keyword evidence="6 11" id="KW-0159">Chromosome partition</keyword>
<comment type="function">
    <text evidence="11">Site-specific tyrosine recombinase, which acts by catalyzing the cutting and rejoining of the recombining DNA molecules. The XerC-XerD complex is essential to convert dimers of the bacterial chromosome into monomers to permit their segregation at cell division. It also contributes to the segregational stability of plasmids.</text>
</comment>
<dbReference type="InterPro" id="IPR050090">
    <property type="entry name" value="Tyrosine_recombinase_XerCD"/>
</dbReference>
<feature type="active site" evidence="11">
    <location>
        <position position="246"/>
    </location>
</feature>
<accession>A0A1I3WZQ2</accession>
<keyword evidence="9 11" id="KW-0233">DNA recombination</keyword>
<evidence type="ECO:0000256" key="3">
    <source>
        <dbReference type="ARBA" id="ARBA00015804"/>
    </source>
</evidence>
<evidence type="ECO:0000256" key="10">
    <source>
        <dbReference type="ARBA" id="ARBA00023306"/>
    </source>
</evidence>
<evidence type="ECO:0000313" key="15">
    <source>
        <dbReference type="Proteomes" id="UP000198924"/>
    </source>
</evidence>
<dbReference type="GO" id="GO:0005737">
    <property type="term" value="C:cytoplasm"/>
    <property type="evidence" value="ECO:0007669"/>
    <property type="project" value="UniProtKB-SubCell"/>
</dbReference>
<evidence type="ECO:0000256" key="6">
    <source>
        <dbReference type="ARBA" id="ARBA00022829"/>
    </source>
</evidence>
<organism evidence="14 15">
    <name type="scientific">Methylophaga sulfidovorans</name>
    <dbReference type="NCBI Taxonomy" id="45496"/>
    <lineage>
        <taxon>Bacteria</taxon>
        <taxon>Pseudomonadati</taxon>
        <taxon>Pseudomonadota</taxon>
        <taxon>Gammaproteobacteria</taxon>
        <taxon>Thiotrichales</taxon>
        <taxon>Piscirickettsiaceae</taxon>
        <taxon>Methylophaga</taxon>
    </lineage>
</organism>
<dbReference type="NCBIfam" id="TIGR02224">
    <property type="entry name" value="recomb_XerC"/>
    <property type="match status" value="1"/>
</dbReference>
<dbReference type="Pfam" id="PF00589">
    <property type="entry name" value="Phage_integrase"/>
    <property type="match status" value="1"/>
</dbReference>
<dbReference type="OrthoDB" id="9801717at2"/>
<dbReference type="Proteomes" id="UP000198924">
    <property type="component" value="Unassembled WGS sequence"/>
</dbReference>
<dbReference type="EMBL" id="FOSH01000005">
    <property type="protein sequence ID" value="SFK12840.1"/>
    <property type="molecule type" value="Genomic_DNA"/>
</dbReference>
<evidence type="ECO:0000256" key="4">
    <source>
        <dbReference type="ARBA" id="ARBA00022490"/>
    </source>
</evidence>
<dbReference type="PROSITE" id="PS51898">
    <property type="entry name" value="TYR_RECOMBINASE"/>
    <property type="match status" value="1"/>
</dbReference>
<dbReference type="GO" id="GO:0051301">
    <property type="term" value="P:cell division"/>
    <property type="evidence" value="ECO:0007669"/>
    <property type="project" value="UniProtKB-UniRule"/>
</dbReference>
<evidence type="ECO:0000256" key="7">
    <source>
        <dbReference type="ARBA" id="ARBA00022908"/>
    </source>
</evidence>
<dbReference type="GO" id="GO:0003677">
    <property type="term" value="F:DNA binding"/>
    <property type="evidence" value="ECO:0007669"/>
    <property type="project" value="UniProtKB-UniRule"/>
</dbReference>
<feature type="domain" description="Tyr recombinase" evidence="12">
    <location>
        <begin position="110"/>
        <end position="291"/>
    </location>
</feature>
<dbReference type="Gene3D" id="1.10.150.130">
    <property type="match status" value="1"/>
</dbReference>
<evidence type="ECO:0000256" key="2">
    <source>
        <dbReference type="ARBA" id="ARBA00006657"/>
    </source>
</evidence>
<dbReference type="GO" id="GO:0007059">
    <property type="term" value="P:chromosome segregation"/>
    <property type="evidence" value="ECO:0007669"/>
    <property type="project" value="UniProtKB-UniRule"/>
</dbReference>
<dbReference type="Gene3D" id="1.10.443.10">
    <property type="entry name" value="Intergrase catalytic core"/>
    <property type="match status" value="1"/>
</dbReference>
<proteinExistence type="inferred from homology"/>
<dbReference type="InterPro" id="IPR010998">
    <property type="entry name" value="Integrase_recombinase_N"/>
</dbReference>
<comment type="similarity">
    <text evidence="2 11">Belongs to the 'phage' integrase family. XerC subfamily.</text>
</comment>
<keyword evidence="10 11" id="KW-0131">Cell cycle</keyword>
<name>A0A1I3WZQ2_9GAMM</name>
<dbReference type="CDD" id="cd00798">
    <property type="entry name" value="INT_XerDC_C"/>
    <property type="match status" value="1"/>
</dbReference>
<dbReference type="SUPFAM" id="SSF56349">
    <property type="entry name" value="DNA breaking-rejoining enzymes"/>
    <property type="match status" value="1"/>
</dbReference>
<dbReference type="InterPro" id="IPR013762">
    <property type="entry name" value="Integrase-like_cat_sf"/>
</dbReference>
<dbReference type="AlphaFoldDB" id="A0A1I3WZQ2"/>
<feature type="domain" description="Core-binding (CB)" evidence="13">
    <location>
        <begin position="3"/>
        <end position="89"/>
    </location>
</feature>
<evidence type="ECO:0000256" key="1">
    <source>
        <dbReference type="ARBA" id="ARBA00004496"/>
    </source>
</evidence>
<dbReference type="STRING" id="45496.SAMN04488079_105140"/>
<comment type="subunit">
    <text evidence="11">Forms a cyclic heterotetrameric complex composed of two molecules of XerC and two molecules of XerD.</text>
</comment>
<dbReference type="PROSITE" id="PS51900">
    <property type="entry name" value="CB"/>
    <property type="match status" value="1"/>
</dbReference>
<dbReference type="RefSeq" id="WP_091712242.1">
    <property type="nucleotide sequence ID" value="NZ_FOSH01000005.1"/>
</dbReference>
<gene>
    <name evidence="11" type="primary">xerC</name>
    <name evidence="14" type="ORF">SAMN04488079_105140</name>
</gene>